<reference evidence="2 3" key="1">
    <citation type="journal article" date="2023" name="Commun. Biol.">
        <title>Genome analysis of Parmales, the sister group of diatoms, reveals the evolutionary specialization of diatoms from phago-mixotrophs to photoautotrophs.</title>
        <authorList>
            <person name="Ban H."/>
            <person name="Sato S."/>
            <person name="Yoshikawa S."/>
            <person name="Yamada K."/>
            <person name="Nakamura Y."/>
            <person name="Ichinomiya M."/>
            <person name="Sato N."/>
            <person name="Blanc-Mathieu R."/>
            <person name="Endo H."/>
            <person name="Kuwata A."/>
            <person name="Ogata H."/>
        </authorList>
    </citation>
    <scope>NUCLEOTIDE SEQUENCE [LARGE SCALE GENOMIC DNA]</scope>
</reference>
<dbReference type="InterPro" id="IPR003347">
    <property type="entry name" value="JmjC_dom"/>
</dbReference>
<sequence length="310" mass="33474">MGLASSLSLSLDPDLLGVSLSRGGGPPVRYRDNVVRTPFVEGETFEASGDDLPTVPAVLVGCCKGQQVAGWSVPELAARCGGRRFEVDGGPGRARRSMAGASVTLKDFEGYASRDGDGDDAPLYIFDYRCLTSPPLQSEFSVPSCFSRDLQACITGSKFRPLPPAWLLVGSRRSGTPWHNHPTTVAWNYLASGAKLWMCMPPEAADAQSGAFEGLPEAGGDDLDLAAAECFLGWRQPLPAAARVIVQREGETVFLPAGWWHVVLNVEEATAISCSLALGRDVERLWGELEREDPEMAAFWRRAMDKEGNK</sequence>
<name>A0ABQ6MY55_9STRA</name>
<gene>
    <name evidence="2" type="ORF">TeGR_g11064</name>
</gene>
<dbReference type="SMART" id="SM00558">
    <property type="entry name" value="JmjC"/>
    <property type="match status" value="1"/>
</dbReference>
<evidence type="ECO:0000259" key="1">
    <source>
        <dbReference type="PROSITE" id="PS51184"/>
    </source>
</evidence>
<dbReference type="Proteomes" id="UP001165060">
    <property type="component" value="Unassembled WGS sequence"/>
</dbReference>
<evidence type="ECO:0000313" key="3">
    <source>
        <dbReference type="Proteomes" id="UP001165060"/>
    </source>
</evidence>
<organism evidence="2 3">
    <name type="scientific">Tetraparma gracilis</name>
    <dbReference type="NCBI Taxonomy" id="2962635"/>
    <lineage>
        <taxon>Eukaryota</taxon>
        <taxon>Sar</taxon>
        <taxon>Stramenopiles</taxon>
        <taxon>Ochrophyta</taxon>
        <taxon>Bolidophyceae</taxon>
        <taxon>Parmales</taxon>
        <taxon>Triparmaceae</taxon>
        <taxon>Tetraparma</taxon>
    </lineage>
</organism>
<dbReference type="Pfam" id="PF02373">
    <property type="entry name" value="JmjC"/>
    <property type="match status" value="1"/>
</dbReference>
<dbReference type="InterPro" id="IPR050910">
    <property type="entry name" value="JMJD6_ArgDemeth/LysHydrox"/>
</dbReference>
<dbReference type="PROSITE" id="PS51184">
    <property type="entry name" value="JMJC"/>
    <property type="match status" value="1"/>
</dbReference>
<evidence type="ECO:0000313" key="2">
    <source>
        <dbReference type="EMBL" id="GMI36091.1"/>
    </source>
</evidence>
<dbReference type="PANTHER" id="PTHR12480">
    <property type="entry name" value="ARGININE DEMETHYLASE AND LYSYL-HYDROXYLASE JMJD"/>
    <property type="match status" value="1"/>
</dbReference>
<feature type="domain" description="JmjC" evidence="1">
    <location>
        <begin position="131"/>
        <end position="293"/>
    </location>
</feature>
<protein>
    <recommendedName>
        <fullName evidence="1">JmjC domain-containing protein</fullName>
    </recommendedName>
</protein>
<keyword evidence="3" id="KW-1185">Reference proteome</keyword>
<accession>A0ABQ6MY55</accession>
<dbReference type="Gene3D" id="2.60.120.650">
    <property type="entry name" value="Cupin"/>
    <property type="match status" value="1"/>
</dbReference>
<dbReference type="EMBL" id="BRYB01001906">
    <property type="protein sequence ID" value="GMI36091.1"/>
    <property type="molecule type" value="Genomic_DNA"/>
</dbReference>
<dbReference type="SUPFAM" id="SSF51197">
    <property type="entry name" value="Clavaminate synthase-like"/>
    <property type="match status" value="1"/>
</dbReference>
<proteinExistence type="predicted"/>
<comment type="caution">
    <text evidence="2">The sequence shown here is derived from an EMBL/GenBank/DDBJ whole genome shotgun (WGS) entry which is preliminary data.</text>
</comment>